<protein>
    <submittedName>
        <fullName evidence="1">Uncharacterized protein</fullName>
    </submittedName>
</protein>
<comment type="caution">
    <text evidence="1">The sequence shown here is derived from an EMBL/GenBank/DDBJ whole genome shotgun (WGS) entry which is preliminary data.</text>
</comment>
<evidence type="ECO:0000313" key="2">
    <source>
        <dbReference type="Proteomes" id="UP000233551"/>
    </source>
</evidence>
<name>A0A2I0HP85_PUNGR</name>
<keyword evidence="2" id="KW-1185">Reference proteome</keyword>
<accession>A0A2I0HP85</accession>
<sequence>MVKEAKIILAEICFGSKQRWEVDKLEKDKQRAEWEYTAVKDVQLDLEGSKAEDGGGLGKSMGVVGRCHRWMQRCKVK</sequence>
<dbReference type="AlphaFoldDB" id="A0A2I0HP85"/>
<evidence type="ECO:0000313" key="1">
    <source>
        <dbReference type="EMBL" id="PKI33512.1"/>
    </source>
</evidence>
<dbReference type="Proteomes" id="UP000233551">
    <property type="component" value="Unassembled WGS sequence"/>
</dbReference>
<gene>
    <name evidence="1" type="ORF">CRG98_046068</name>
</gene>
<organism evidence="1 2">
    <name type="scientific">Punica granatum</name>
    <name type="common">Pomegranate</name>
    <dbReference type="NCBI Taxonomy" id="22663"/>
    <lineage>
        <taxon>Eukaryota</taxon>
        <taxon>Viridiplantae</taxon>
        <taxon>Streptophyta</taxon>
        <taxon>Embryophyta</taxon>
        <taxon>Tracheophyta</taxon>
        <taxon>Spermatophyta</taxon>
        <taxon>Magnoliopsida</taxon>
        <taxon>eudicotyledons</taxon>
        <taxon>Gunneridae</taxon>
        <taxon>Pentapetalae</taxon>
        <taxon>rosids</taxon>
        <taxon>malvids</taxon>
        <taxon>Myrtales</taxon>
        <taxon>Lythraceae</taxon>
        <taxon>Punica</taxon>
    </lineage>
</organism>
<dbReference type="EMBL" id="PGOL01006560">
    <property type="protein sequence ID" value="PKI33512.1"/>
    <property type="molecule type" value="Genomic_DNA"/>
</dbReference>
<proteinExistence type="predicted"/>
<reference evidence="1 2" key="1">
    <citation type="submission" date="2017-11" db="EMBL/GenBank/DDBJ databases">
        <title>De-novo sequencing of pomegranate (Punica granatum L.) genome.</title>
        <authorList>
            <person name="Akparov Z."/>
            <person name="Amiraslanov A."/>
            <person name="Hajiyeva S."/>
            <person name="Abbasov M."/>
            <person name="Kaur K."/>
            <person name="Hamwieh A."/>
            <person name="Solovyev V."/>
            <person name="Salamov A."/>
            <person name="Braich B."/>
            <person name="Kosarev P."/>
            <person name="Mahmoud A."/>
            <person name="Hajiyev E."/>
            <person name="Babayeva S."/>
            <person name="Izzatullayeva V."/>
            <person name="Mammadov A."/>
            <person name="Mammadov A."/>
            <person name="Sharifova S."/>
            <person name="Ojaghi J."/>
            <person name="Eynullazada K."/>
            <person name="Bayramov B."/>
            <person name="Abdulazimova A."/>
            <person name="Shahmuradov I."/>
        </authorList>
    </citation>
    <scope>NUCLEOTIDE SEQUENCE [LARGE SCALE GENOMIC DNA]</scope>
    <source>
        <strain evidence="2">cv. AG2017</strain>
        <tissue evidence="1">Leaf</tissue>
    </source>
</reference>